<accession>A0ABU8H8B2</accession>
<dbReference type="Gene3D" id="3.90.79.10">
    <property type="entry name" value="Nucleoside Triphosphate Pyrophosphohydrolase"/>
    <property type="match status" value="1"/>
</dbReference>
<name>A0ABU8H8B2_9BACI</name>
<dbReference type="InterPro" id="IPR000086">
    <property type="entry name" value="NUDIX_hydrolase_dom"/>
</dbReference>
<dbReference type="GO" id="GO:0016787">
    <property type="term" value="F:hydrolase activity"/>
    <property type="evidence" value="ECO:0007669"/>
    <property type="project" value="UniProtKB-KW"/>
</dbReference>
<protein>
    <submittedName>
        <fullName evidence="5">NUDIX hydrolase</fullName>
    </submittedName>
</protein>
<reference evidence="5 6" key="1">
    <citation type="journal article" date="2018" name="J. Microbiol.">
        <title>Bacillus spongiae sp. nov., isolated from sponge of Jeju Island.</title>
        <authorList>
            <person name="Lee G.E."/>
            <person name="Im W.T."/>
            <person name="Park J.S."/>
        </authorList>
    </citation>
    <scope>NUCLEOTIDE SEQUENCE [LARGE SCALE GENOMIC DNA]</scope>
    <source>
        <strain evidence="5 6">135PIL107-10</strain>
    </source>
</reference>
<dbReference type="InterPro" id="IPR015797">
    <property type="entry name" value="NUDIX_hydrolase-like_dom_sf"/>
</dbReference>
<proteinExistence type="inferred from homology"/>
<evidence type="ECO:0000313" key="6">
    <source>
        <dbReference type="Proteomes" id="UP001312865"/>
    </source>
</evidence>
<dbReference type="PROSITE" id="PS51462">
    <property type="entry name" value="NUDIX"/>
    <property type="match status" value="1"/>
</dbReference>
<evidence type="ECO:0000256" key="1">
    <source>
        <dbReference type="ARBA" id="ARBA00001946"/>
    </source>
</evidence>
<feature type="domain" description="Nudix hydrolase" evidence="4">
    <location>
        <begin position="16"/>
        <end position="149"/>
    </location>
</feature>
<dbReference type="RefSeq" id="WP_336584976.1">
    <property type="nucleotide sequence ID" value="NZ_JBBAXC010000001.1"/>
</dbReference>
<dbReference type="Pfam" id="PF00293">
    <property type="entry name" value="NUDIX"/>
    <property type="match status" value="1"/>
</dbReference>
<keyword evidence="2 3" id="KW-0378">Hydrolase</keyword>
<dbReference type="PRINTS" id="PR00502">
    <property type="entry name" value="NUDIXFAMILY"/>
</dbReference>
<sequence>MGYIEELRAVVGTRPLIFVGAVAILINEEGKILLQQRRHPNGAWGIPGGLMELGESTEEVAIREIFEETGLAVRDLQLINVYSGSDQFIVAENGDEFYVVTVAYYSNEFEGSLQVDSSESIAMAFYAPEELPNSIVKSHRLILNEFFKKYYNELPVQMKK</sequence>
<dbReference type="PANTHER" id="PTHR43046:SF2">
    <property type="entry name" value="8-OXO-DGTP DIPHOSPHATASE-RELATED"/>
    <property type="match status" value="1"/>
</dbReference>
<evidence type="ECO:0000313" key="5">
    <source>
        <dbReference type="EMBL" id="MEI5905558.1"/>
    </source>
</evidence>
<dbReference type="CDD" id="cd04677">
    <property type="entry name" value="NUDIX_Hydrolase"/>
    <property type="match status" value="1"/>
</dbReference>
<comment type="caution">
    <text evidence="5">The sequence shown here is derived from an EMBL/GenBank/DDBJ whole genome shotgun (WGS) entry which is preliminary data.</text>
</comment>
<evidence type="ECO:0000256" key="3">
    <source>
        <dbReference type="RuleBase" id="RU003476"/>
    </source>
</evidence>
<dbReference type="InterPro" id="IPR020476">
    <property type="entry name" value="Nudix_hydrolase"/>
</dbReference>
<gene>
    <name evidence="5" type="ORF">WAK64_00575</name>
</gene>
<dbReference type="Proteomes" id="UP001312865">
    <property type="component" value="Unassembled WGS sequence"/>
</dbReference>
<evidence type="ECO:0000256" key="2">
    <source>
        <dbReference type="ARBA" id="ARBA00022801"/>
    </source>
</evidence>
<dbReference type="PROSITE" id="PS00893">
    <property type="entry name" value="NUDIX_BOX"/>
    <property type="match status" value="1"/>
</dbReference>
<keyword evidence="6" id="KW-1185">Reference proteome</keyword>
<dbReference type="SUPFAM" id="SSF55811">
    <property type="entry name" value="Nudix"/>
    <property type="match status" value="1"/>
</dbReference>
<dbReference type="InterPro" id="IPR020084">
    <property type="entry name" value="NUDIX_hydrolase_CS"/>
</dbReference>
<dbReference type="EMBL" id="JBBAXC010000001">
    <property type="protein sequence ID" value="MEI5905558.1"/>
    <property type="molecule type" value="Genomic_DNA"/>
</dbReference>
<evidence type="ECO:0000259" key="4">
    <source>
        <dbReference type="PROSITE" id="PS51462"/>
    </source>
</evidence>
<comment type="similarity">
    <text evidence="3">Belongs to the Nudix hydrolase family.</text>
</comment>
<dbReference type="PANTHER" id="PTHR43046">
    <property type="entry name" value="GDP-MANNOSE MANNOSYL HYDROLASE"/>
    <property type="match status" value="1"/>
</dbReference>
<organism evidence="5 6">
    <name type="scientific">Bacillus spongiae</name>
    <dbReference type="NCBI Taxonomy" id="2683610"/>
    <lineage>
        <taxon>Bacteria</taxon>
        <taxon>Bacillati</taxon>
        <taxon>Bacillota</taxon>
        <taxon>Bacilli</taxon>
        <taxon>Bacillales</taxon>
        <taxon>Bacillaceae</taxon>
        <taxon>Bacillus</taxon>
    </lineage>
</organism>
<comment type="cofactor">
    <cofactor evidence="1">
        <name>Mg(2+)</name>
        <dbReference type="ChEBI" id="CHEBI:18420"/>
    </cofactor>
</comment>